<dbReference type="EMBL" id="JABMIG020000043">
    <property type="protein sequence ID" value="KAL3798845.1"/>
    <property type="molecule type" value="Genomic_DNA"/>
</dbReference>
<name>A0ABD3QEL0_9STRA</name>
<keyword evidence="2" id="KW-1185">Reference proteome</keyword>
<dbReference type="Gene3D" id="3.40.50.11350">
    <property type="match status" value="1"/>
</dbReference>
<dbReference type="AlphaFoldDB" id="A0ABD3QEL0"/>
<gene>
    <name evidence="1" type="ORF">HJC23_004633</name>
</gene>
<comment type="caution">
    <text evidence="1">The sequence shown here is derived from an EMBL/GenBank/DDBJ whole genome shotgun (WGS) entry which is preliminary data.</text>
</comment>
<sequence length="422" mass="49088">MTSRRRPLSPELNRVRSIPAKSLFVLILSTLSLLAVQSQLQQLKLPCLQNDDTKVDRKNVPHISDTFHVEDKMKPFCVDWSRNDVLNRSMQPFDNWWTHNPHWVITRETDAEFCVQQGDLQNERIREFLKFYATQFYSSCKKVNWRYMWLSGWGTDFLNVQAGLRESADTLHIPLTMGFGGEDRKELKTGSTGVEKVESQNIPPGSNIIEGERAMSAYLFITRKQLWLRRAVFDFKQQFKESVVSESDCTIIHVRRGDVIIDSSTRRYFPVKAYVDLIPKDKLKNSNHTLFLLTDDANAIEEALEFYPTLRWKYFRRERQRGSSTGWEGHTPSRNPVYEVVTILATFDLAQECTTLVHGHSNYADYLRAHMLESSRGEELKRFRVDNGTNVFDAAYKTSETHLQAFLEEMRRNKTLSQILVG</sequence>
<accession>A0ABD3QEL0</accession>
<protein>
    <submittedName>
        <fullName evidence="1">Uncharacterized protein</fullName>
    </submittedName>
</protein>
<evidence type="ECO:0000313" key="2">
    <source>
        <dbReference type="Proteomes" id="UP001516023"/>
    </source>
</evidence>
<proteinExistence type="predicted"/>
<reference evidence="1 2" key="1">
    <citation type="journal article" date="2020" name="G3 (Bethesda)">
        <title>Improved Reference Genome for Cyclotella cryptica CCMP332, a Model for Cell Wall Morphogenesis, Salinity Adaptation, and Lipid Production in Diatoms (Bacillariophyta).</title>
        <authorList>
            <person name="Roberts W.R."/>
            <person name="Downey K.M."/>
            <person name="Ruck E.C."/>
            <person name="Traller J.C."/>
            <person name="Alverson A.J."/>
        </authorList>
    </citation>
    <scope>NUCLEOTIDE SEQUENCE [LARGE SCALE GENOMIC DNA]</scope>
    <source>
        <strain evidence="1 2">CCMP332</strain>
    </source>
</reference>
<dbReference type="Proteomes" id="UP001516023">
    <property type="component" value="Unassembled WGS sequence"/>
</dbReference>
<evidence type="ECO:0000313" key="1">
    <source>
        <dbReference type="EMBL" id="KAL3798845.1"/>
    </source>
</evidence>
<organism evidence="1 2">
    <name type="scientific">Cyclotella cryptica</name>
    <dbReference type="NCBI Taxonomy" id="29204"/>
    <lineage>
        <taxon>Eukaryota</taxon>
        <taxon>Sar</taxon>
        <taxon>Stramenopiles</taxon>
        <taxon>Ochrophyta</taxon>
        <taxon>Bacillariophyta</taxon>
        <taxon>Coscinodiscophyceae</taxon>
        <taxon>Thalassiosirophycidae</taxon>
        <taxon>Stephanodiscales</taxon>
        <taxon>Stephanodiscaceae</taxon>
        <taxon>Cyclotella</taxon>
    </lineage>
</organism>